<evidence type="ECO:0000313" key="1">
    <source>
        <dbReference type="EMBL" id="KAI4342379.1"/>
    </source>
</evidence>
<dbReference type="Proteomes" id="UP001057402">
    <property type="component" value="Chromosome 7"/>
</dbReference>
<evidence type="ECO:0000313" key="2">
    <source>
        <dbReference type="Proteomes" id="UP001057402"/>
    </source>
</evidence>
<gene>
    <name evidence="1" type="ORF">MLD38_027016</name>
</gene>
<comment type="caution">
    <text evidence="1">The sequence shown here is derived from an EMBL/GenBank/DDBJ whole genome shotgun (WGS) entry which is preliminary data.</text>
</comment>
<sequence>MASVIFSLLLLVLIAIHGGMCARDVLKLPSERGGHEAHGDHVHGGEGSHLDHLDPSIMIFFTLPDLKVGKTMPVYFPKRDTSLSPRLLPREEAESIPFSFYQLQDLLRLFSFKPNSPQARAMEDTLHHCETNPINGETKRCVTSREAMLDYVRETFGDEVSNFQTISTAHLTVSPTHFQNYTIIDTPRPVLADRMVACHTLPYPYAVFYCHSQETENRVFEVSLEGENKDRVNAVAVCHMDTSQWSRNHMSFRVLGIEPGTEPVCHYFSADNLVWVPTTARNAE</sequence>
<organism evidence="1 2">
    <name type="scientific">Melastoma candidum</name>
    <dbReference type="NCBI Taxonomy" id="119954"/>
    <lineage>
        <taxon>Eukaryota</taxon>
        <taxon>Viridiplantae</taxon>
        <taxon>Streptophyta</taxon>
        <taxon>Embryophyta</taxon>
        <taxon>Tracheophyta</taxon>
        <taxon>Spermatophyta</taxon>
        <taxon>Magnoliopsida</taxon>
        <taxon>eudicotyledons</taxon>
        <taxon>Gunneridae</taxon>
        <taxon>Pentapetalae</taxon>
        <taxon>rosids</taxon>
        <taxon>malvids</taxon>
        <taxon>Myrtales</taxon>
        <taxon>Melastomataceae</taxon>
        <taxon>Melastomatoideae</taxon>
        <taxon>Melastomateae</taxon>
        <taxon>Melastoma</taxon>
    </lineage>
</organism>
<proteinExistence type="predicted"/>
<keyword evidence="2" id="KW-1185">Reference proteome</keyword>
<accession>A0ACB9P3J0</accession>
<name>A0ACB9P3J0_9MYRT</name>
<reference evidence="2" key="1">
    <citation type="journal article" date="2023" name="Front. Plant Sci.">
        <title>Chromosomal-level genome assembly of Melastoma candidum provides insights into trichome evolution.</title>
        <authorList>
            <person name="Zhong Y."/>
            <person name="Wu W."/>
            <person name="Sun C."/>
            <person name="Zou P."/>
            <person name="Liu Y."/>
            <person name="Dai S."/>
            <person name="Zhou R."/>
        </authorList>
    </citation>
    <scope>NUCLEOTIDE SEQUENCE [LARGE SCALE GENOMIC DNA]</scope>
</reference>
<protein>
    <submittedName>
        <fullName evidence="1">Uncharacterized protein</fullName>
    </submittedName>
</protein>
<dbReference type="EMBL" id="CM042886">
    <property type="protein sequence ID" value="KAI4342379.1"/>
    <property type="molecule type" value="Genomic_DNA"/>
</dbReference>